<feature type="chain" id="PRO_5026139843" description="VCBS repeat-containing protein" evidence="1">
    <location>
        <begin position="23"/>
        <end position="206"/>
    </location>
</feature>
<evidence type="ECO:0000256" key="1">
    <source>
        <dbReference type="SAM" id="SignalP"/>
    </source>
</evidence>
<evidence type="ECO:0000313" key="3">
    <source>
        <dbReference type="Proteomes" id="UP000431684"/>
    </source>
</evidence>
<accession>A0A6I3X2I1</accession>
<proteinExistence type="predicted"/>
<dbReference type="InterPro" id="IPR058087">
    <property type="entry name" value="XAC2610_dom"/>
</dbReference>
<dbReference type="Proteomes" id="UP000431684">
    <property type="component" value="Unassembled WGS sequence"/>
</dbReference>
<organism evidence="2 3">
    <name type="scientific">Pseudoduganella dura</name>
    <dbReference type="NCBI Taxonomy" id="321982"/>
    <lineage>
        <taxon>Bacteria</taxon>
        <taxon>Pseudomonadati</taxon>
        <taxon>Pseudomonadota</taxon>
        <taxon>Betaproteobacteria</taxon>
        <taxon>Burkholderiales</taxon>
        <taxon>Oxalobacteraceae</taxon>
        <taxon>Telluria group</taxon>
        <taxon>Pseudoduganella</taxon>
    </lineage>
</organism>
<dbReference type="AlphaFoldDB" id="A0A6I3X2I1"/>
<dbReference type="NCBIfam" id="NF047539">
    <property type="entry name" value="XAC2610_fam"/>
    <property type="match status" value="1"/>
</dbReference>
<dbReference type="OrthoDB" id="8755280at2"/>
<comment type="caution">
    <text evidence="2">The sequence shown here is derived from an EMBL/GenBank/DDBJ whole genome shotgun (WGS) entry which is preliminary data.</text>
</comment>
<sequence length="206" mass="22358">MARLPDFLAFLVWMMAHLAAAAAAVAPEADPWCGPNSGKSGASALRVEWVPATKEEFELKGSVRVRDVRTGKVLHEIGQLENWYAHSEALDPDDATAPGIDTRDFNNDGCRDLAVLQDKAGIGNESHAVFLYERATRRFVLHEGLSAIGGLDIDDRDRNCVTAFWKAAPPTSAPRSTAGSRESWSSARSIRCRRCTGTINSDATST</sequence>
<keyword evidence="1" id="KW-0732">Signal</keyword>
<keyword evidence="3" id="KW-1185">Reference proteome</keyword>
<gene>
    <name evidence="2" type="ORF">GJV26_00940</name>
</gene>
<reference evidence="2 3" key="1">
    <citation type="submission" date="2019-11" db="EMBL/GenBank/DDBJ databases">
        <title>Draft Genome Sequences of Six Type Strains of the Genus Massilia.</title>
        <authorList>
            <person name="Miess H."/>
            <person name="Frediansyah A."/>
            <person name="Goeker M."/>
            <person name="Gross H."/>
        </authorList>
    </citation>
    <scope>NUCLEOTIDE SEQUENCE [LARGE SCALE GENOMIC DNA]</scope>
    <source>
        <strain evidence="2 3">DSM 17513</strain>
    </source>
</reference>
<evidence type="ECO:0000313" key="2">
    <source>
        <dbReference type="EMBL" id="MUI11064.1"/>
    </source>
</evidence>
<protein>
    <recommendedName>
        <fullName evidence="4">VCBS repeat-containing protein</fullName>
    </recommendedName>
</protein>
<feature type="signal peptide" evidence="1">
    <location>
        <begin position="1"/>
        <end position="22"/>
    </location>
</feature>
<name>A0A6I3X2I1_9BURK</name>
<dbReference type="RefSeq" id="WP_155706849.1">
    <property type="nucleotide sequence ID" value="NZ_BMWU01000027.1"/>
</dbReference>
<dbReference type="EMBL" id="WNWM01000002">
    <property type="protein sequence ID" value="MUI11064.1"/>
    <property type="molecule type" value="Genomic_DNA"/>
</dbReference>
<evidence type="ECO:0008006" key="4">
    <source>
        <dbReference type="Google" id="ProtNLM"/>
    </source>
</evidence>